<evidence type="ECO:0000256" key="3">
    <source>
        <dbReference type="ARBA" id="ARBA00022793"/>
    </source>
</evidence>
<dbReference type="InterPro" id="IPR006680">
    <property type="entry name" value="Amidohydro-rel"/>
</dbReference>
<dbReference type="InterPro" id="IPR032465">
    <property type="entry name" value="ACMSD"/>
</dbReference>
<gene>
    <name evidence="10" type="ORF">PCAMFM013_S035g000045</name>
</gene>
<organism evidence="10 11">
    <name type="scientific">Penicillium camemberti (strain FM 013)</name>
    <dbReference type="NCBI Taxonomy" id="1429867"/>
    <lineage>
        <taxon>Eukaryota</taxon>
        <taxon>Fungi</taxon>
        <taxon>Dikarya</taxon>
        <taxon>Ascomycota</taxon>
        <taxon>Pezizomycotina</taxon>
        <taxon>Eurotiomycetes</taxon>
        <taxon>Eurotiomycetidae</taxon>
        <taxon>Eurotiales</taxon>
        <taxon>Aspergillaceae</taxon>
        <taxon>Penicillium</taxon>
    </lineage>
</organism>
<evidence type="ECO:0000256" key="2">
    <source>
        <dbReference type="ARBA" id="ARBA00022723"/>
    </source>
</evidence>
<dbReference type="STRING" id="1429867.A0A0G4PSK1"/>
<reference evidence="10 11" key="1">
    <citation type="journal article" date="2014" name="Nat. Commun.">
        <title>Multiple recent horizontal transfers of a large genomic region in cheese making fungi.</title>
        <authorList>
            <person name="Cheeseman K."/>
            <person name="Ropars J."/>
            <person name="Renault P."/>
            <person name="Dupont J."/>
            <person name="Gouzy J."/>
            <person name="Branca A."/>
            <person name="Abraham A.L."/>
            <person name="Ceppi M."/>
            <person name="Conseiller E."/>
            <person name="Debuchy R."/>
            <person name="Malagnac F."/>
            <person name="Goarin A."/>
            <person name="Silar P."/>
            <person name="Lacoste S."/>
            <person name="Sallet E."/>
            <person name="Bensimon A."/>
            <person name="Giraud T."/>
            <person name="Brygoo Y."/>
        </authorList>
    </citation>
    <scope>NUCLEOTIDE SEQUENCE [LARGE SCALE GENOMIC DNA]</scope>
    <source>
        <strain evidence="11">FM 013</strain>
    </source>
</reference>
<name>A0A0G4PSK1_PENC3</name>
<proteinExistence type="inferred from homology"/>
<keyword evidence="5 8" id="KW-0456">Lyase</keyword>
<keyword evidence="2" id="KW-0479">Metal-binding</keyword>
<evidence type="ECO:0000259" key="9">
    <source>
        <dbReference type="Pfam" id="PF04909"/>
    </source>
</evidence>
<keyword evidence="3 8" id="KW-0210">Decarboxylase</keyword>
<comment type="similarity">
    <text evidence="1">Belongs to the metallo-dependent hydrolases superfamily. ACMSD family.</text>
</comment>
<dbReference type="GO" id="GO:0019748">
    <property type="term" value="P:secondary metabolic process"/>
    <property type="evidence" value="ECO:0007669"/>
    <property type="project" value="TreeGrafter"/>
</dbReference>
<dbReference type="GO" id="GO:0047596">
    <property type="term" value="F:6-methylsalicylate decarboxylase activity"/>
    <property type="evidence" value="ECO:0007669"/>
    <property type="project" value="UniProtKB-EC"/>
</dbReference>
<sequence length="306" mass="34135">MSKASGYYIQFKAGGDPSGWPTPEWSPQLSLDNMNENGIQKAILSLTAPGATIAATHQEARDLARKANEYAASLRDRHPDKFGFFVSLPSLMDIEGALAEIQYAMDILNADGVTLFTRYGDGNNYLGHSMFTPIWAELDKRKAVTFIHPTHPVDLARVNPLLPQPSIDYPQETTRAAIDMIITNVTQRFPNCVKILSHAGGTLPFLVSRIAVTSRETEDTKKTYGKTYADIMDDFRSFHYDVALSSSPAVMKLLLELVPHDHITYGSDFPYAASDKIAGFRERLDGFSMNRKLREMIYFNNALGFI</sequence>
<evidence type="ECO:0000256" key="7">
    <source>
        <dbReference type="ARBA" id="ARBA00038889"/>
    </source>
</evidence>
<evidence type="ECO:0000313" key="10">
    <source>
        <dbReference type="EMBL" id="CRL29350.1"/>
    </source>
</evidence>
<evidence type="ECO:0000256" key="4">
    <source>
        <dbReference type="ARBA" id="ARBA00022833"/>
    </source>
</evidence>
<dbReference type="InterPro" id="IPR032466">
    <property type="entry name" value="Metal_Hydrolase"/>
</dbReference>
<dbReference type="SUPFAM" id="SSF51556">
    <property type="entry name" value="Metallo-dependent hydrolases"/>
    <property type="match status" value="1"/>
</dbReference>
<keyword evidence="4" id="KW-0862">Zinc</keyword>
<dbReference type="GO" id="GO:0005829">
    <property type="term" value="C:cytosol"/>
    <property type="evidence" value="ECO:0007669"/>
    <property type="project" value="TreeGrafter"/>
</dbReference>
<dbReference type="Proteomes" id="UP000053732">
    <property type="component" value="Unassembled WGS sequence"/>
</dbReference>
<dbReference type="GO" id="GO:0016787">
    <property type="term" value="F:hydrolase activity"/>
    <property type="evidence" value="ECO:0007669"/>
    <property type="project" value="UniProtKB-KW"/>
</dbReference>
<evidence type="ECO:0000256" key="6">
    <source>
        <dbReference type="ARBA" id="ARBA00036832"/>
    </source>
</evidence>
<feature type="domain" description="Amidohydrolase-related" evidence="9">
    <location>
        <begin position="20"/>
        <end position="302"/>
    </location>
</feature>
<dbReference type="Pfam" id="PF04909">
    <property type="entry name" value="Amidohydro_2"/>
    <property type="match status" value="1"/>
</dbReference>
<dbReference type="GO" id="GO:0046872">
    <property type="term" value="F:metal ion binding"/>
    <property type="evidence" value="ECO:0007669"/>
    <property type="project" value="UniProtKB-KW"/>
</dbReference>
<keyword evidence="10" id="KW-0378">Hydrolase</keyword>
<comment type="catalytic activity">
    <reaction evidence="6">
        <text>6-methylsalicylate + H(+) = 3-methylphenol + CO2</text>
        <dbReference type="Rhea" id="RHEA:23112"/>
        <dbReference type="ChEBI" id="CHEBI:15378"/>
        <dbReference type="ChEBI" id="CHEBI:16526"/>
        <dbReference type="ChEBI" id="CHEBI:17231"/>
        <dbReference type="ChEBI" id="CHEBI:36658"/>
        <dbReference type="EC" id="4.1.1.52"/>
    </reaction>
    <physiologicalReaction direction="left-to-right" evidence="6">
        <dbReference type="Rhea" id="RHEA:23113"/>
    </physiologicalReaction>
</comment>
<evidence type="ECO:0000256" key="1">
    <source>
        <dbReference type="ARBA" id="ARBA00005871"/>
    </source>
</evidence>
<evidence type="ECO:0000313" key="11">
    <source>
        <dbReference type="Proteomes" id="UP000053732"/>
    </source>
</evidence>
<dbReference type="Gene3D" id="3.20.20.140">
    <property type="entry name" value="Metal-dependent hydrolases"/>
    <property type="match status" value="1"/>
</dbReference>
<dbReference type="PANTHER" id="PTHR21240">
    <property type="entry name" value="2-AMINO-3-CARBOXYLMUCONATE-6-SEMIALDEHYDE DECARBOXYLASE"/>
    <property type="match status" value="1"/>
</dbReference>
<protein>
    <recommendedName>
        <fullName evidence="7">6-methylsalicylate decarboxylase</fullName>
        <ecNumber evidence="7">4.1.1.52</ecNumber>
    </recommendedName>
</protein>
<keyword evidence="11" id="KW-1185">Reference proteome</keyword>
<dbReference type="AlphaFoldDB" id="A0A0G4PSK1"/>
<dbReference type="EMBL" id="HG793168">
    <property type="protein sequence ID" value="CRL29350.1"/>
    <property type="molecule type" value="Genomic_DNA"/>
</dbReference>
<dbReference type="PANTHER" id="PTHR21240:SF29">
    <property type="entry name" value="AMIDOHYDROLASE-RELATED DOMAIN-CONTAINING PROTEIN"/>
    <property type="match status" value="1"/>
</dbReference>
<evidence type="ECO:0000256" key="5">
    <source>
        <dbReference type="ARBA" id="ARBA00023239"/>
    </source>
</evidence>
<dbReference type="EC" id="4.1.1.52" evidence="7"/>
<accession>A0A0G4PSK1</accession>
<evidence type="ECO:0000256" key="8">
    <source>
        <dbReference type="RuleBase" id="RU366045"/>
    </source>
</evidence>